<keyword evidence="18" id="KW-1185">Reference proteome</keyword>
<dbReference type="SMART" id="SM00388">
    <property type="entry name" value="HisKA"/>
    <property type="match status" value="1"/>
</dbReference>
<organism evidence="17 18">
    <name type="scientific">Pinibacter aurantiacus</name>
    <dbReference type="NCBI Taxonomy" id="2851599"/>
    <lineage>
        <taxon>Bacteria</taxon>
        <taxon>Pseudomonadati</taxon>
        <taxon>Bacteroidota</taxon>
        <taxon>Chitinophagia</taxon>
        <taxon>Chitinophagales</taxon>
        <taxon>Chitinophagaceae</taxon>
        <taxon>Pinibacter</taxon>
    </lineage>
</organism>
<accession>A0A9E2SEQ3</accession>
<dbReference type="PANTHER" id="PTHR43547:SF2">
    <property type="entry name" value="HYBRID SIGNAL TRANSDUCTION HISTIDINE KINASE C"/>
    <property type="match status" value="1"/>
</dbReference>
<dbReference type="EC" id="2.7.13.3" evidence="2"/>
<keyword evidence="4" id="KW-0808">Transferase</keyword>
<keyword evidence="7" id="KW-0067">ATP-binding</keyword>
<evidence type="ECO:0000256" key="13">
    <source>
        <dbReference type="SAM" id="Phobius"/>
    </source>
</evidence>
<evidence type="ECO:0000313" key="17">
    <source>
        <dbReference type="EMBL" id="MBV4360384.1"/>
    </source>
</evidence>
<evidence type="ECO:0000256" key="5">
    <source>
        <dbReference type="ARBA" id="ARBA00022741"/>
    </source>
</evidence>
<dbReference type="Pfam" id="PF00072">
    <property type="entry name" value="Response_reg"/>
    <property type="match status" value="1"/>
</dbReference>
<dbReference type="InterPro" id="IPR003594">
    <property type="entry name" value="HATPase_dom"/>
</dbReference>
<dbReference type="RefSeq" id="WP_217794710.1">
    <property type="nucleotide sequence ID" value="NZ_JAHSPG010000018.1"/>
</dbReference>
<dbReference type="PROSITE" id="PS50110">
    <property type="entry name" value="RESPONSE_REGULATORY"/>
    <property type="match status" value="1"/>
</dbReference>
<keyword evidence="5" id="KW-0547">Nucleotide-binding</keyword>
<keyword evidence="13" id="KW-0472">Membrane</keyword>
<keyword evidence="6" id="KW-0418">Kinase</keyword>
<dbReference type="InterPro" id="IPR018062">
    <property type="entry name" value="HTH_AraC-typ_CS"/>
</dbReference>
<dbReference type="GO" id="GO:0043565">
    <property type="term" value="F:sequence-specific DNA binding"/>
    <property type="evidence" value="ECO:0007669"/>
    <property type="project" value="InterPro"/>
</dbReference>
<evidence type="ECO:0000259" key="14">
    <source>
        <dbReference type="PROSITE" id="PS01124"/>
    </source>
</evidence>
<protein>
    <recommendedName>
        <fullName evidence="2">histidine kinase</fullName>
        <ecNumber evidence="2">2.7.13.3</ecNumber>
    </recommendedName>
</protein>
<feature type="domain" description="HTH araC/xylS-type" evidence="14">
    <location>
        <begin position="1358"/>
        <end position="1457"/>
    </location>
</feature>
<keyword evidence="3 12" id="KW-0597">Phosphoprotein</keyword>
<keyword evidence="11" id="KW-0804">Transcription</keyword>
<dbReference type="InterPro" id="IPR011123">
    <property type="entry name" value="Y_Y_Y"/>
</dbReference>
<dbReference type="PROSITE" id="PS50109">
    <property type="entry name" value="HIS_KIN"/>
    <property type="match status" value="1"/>
</dbReference>
<dbReference type="GO" id="GO:0000155">
    <property type="term" value="F:phosphorelay sensor kinase activity"/>
    <property type="evidence" value="ECO:0007669"/>
    <property type="project" value="InterPro"/>
</dbReference>
<evidence type="ECO:0000256" key="2">
    <source>
        <dbReference type="ARBA" id="ARBA00012438"/>
    </source>
</evidence>
<dbReference type="FunFam" id="1.10.287.130:FF:000045">
    <property type="entry name" value="Two-component system sensor histidine kinase/response regulator"/>
    <property type="match status" value="1"/>
</dbReference>
<dbReference type="Pfam" id="PF02518">
    <property type="entry name" value="HATPase_c"/>
    <property type="match status" value="1"/>
</dbReference>
<evidence type="ECO:0000256" key="6">
    <source>
        <dbReference type="ARBA" id="ARBA00022777"/>
    </source>
</evidence>
<comment type="caution">
    <text evidence="17">The sequence shown here is derived from an EMBL/GenBank/DDBJ whole genome shotgun (WGS) entry which is preliminary data.</text>
</comment>
<dbReference type="PANTHER" id="PTHR43547">
    <property type="entry name" value="TWO-COMPONENT HISTIDINE KINASE"/>
    <property type="match status" value="1"/>
</dbReference>
<dbReference type="InterPro" id="IPR003661">
    <property type="entry name" value="HisK_dim/P_dom"/>
</dbReference>
<dbReference type="SMART" id="SM00387">
    <property type="entry name" value="HATPase_c"/>
    <property type="match status" value="1"/>
</dbReference>
<dbReference type="CDD" id="cd00082">
    <property type="entry name" value="HisKA"/>
    <property type="match status" value="1"/>
</dbReference>
<sequence>MGVRLLLTTAFIIFLNGVWAQPKCKIEYYSAEDGLSHDVATCVLKDHEGFMWFGSWNGINRFDGHTFISYKSSAGDMSQLTNDRIDQIVEDQSNHLWLKAYDKQFYRFDKATEDFYPISKVLNKESKKKVQFYKIIEASEGFVWVQSEGQGVYCIPQSGDLTAGIVIYDKDATADYSLPSNTVIFFYRDSEHKIWIGTSQGLSCLDKNGSSVYKNIPIDKNIGSGTRFTAIAEDSLHVYISTATGELVTYGKKEKKFSRQKITESSLNALTCSARMDVLYATTSAGDILKIKLGDRTVEKLHYSSGEPLHSIYEDREGNIWIEPDKRGIIRYSEGRGLQYFSKNDINTFVSNGSQYAVVEDNNGIVWVNLKGGGFGYFDAAKNSFEYFLDNQNGSHPKFSNIVHNIYYDDFGALWLTPDERGVIKIISQANEFKQQLLVEPGMFKPDNEIRGILFDNKERLWLGAKSGKLYIRQNDKWVTGLFVNEPAAGFGQVYCMMQDSRNNIWLGTKANGLFKATPVDKEQSKYKLTHFLPNAADQNSIASDEIYSLLEDRKGRVWVGSYENGLSFIVNEGDSVKFVHTGNSFQNYPKETFRKIRHMALDGANNIWIATTDGLLLLDANEQHGQIYSYTAYRKIPGDKQSLGDNDIQFVYRDSQNRMWVATSGGGLGLAIGADPMKELKFKNYTPKEGLPNGYVLSCVEDKKRNLWIATEYGLSKLNLETDVIRSYDSYDGLPKVGYSEAACTILPNGHIVFGTIKGYLSFDPSRIGTYRIPAKIALTNLQINNEDAGPGANDAVLKENINYVNSLTLHYNENIISIDYAILDQQSSDRQEFAFRLLGFDTTWHNNGLQRRTTYTNLPPGHYVFEVKTLNSDLYANTPYRRLSITILPPWWKTWWAYLLYAIVLGILIWFVRRTALTMLRLRQKIALEQKLAELKVNFFTNVSHELRTPLTLIINPIEELARKENLSEQGAAYVNVVRKNANRMVRFINQLLDLRKLENKKTTLHISNVEIVALVQSICDHFTEAAKDKRITINVAADPQELYAWVDAEKLDVVIYNLLSNALKFTPDGKRIEVKIKKLNDGKNFSISVCDQGPGVEQNKLDEIFKLFYASDHSAGRDVKGIGIGLALSKELVELHGGQIAATNNKDEGLTVTITLQSGKEHYKGEEVSFVDLPAKVSRDEKAVEQPSLSSLVPENQHKEQTPLVLLVEDNNELRNFLTGQLGEFYRVEVAANGKEGLEKAIALVPDLIVSDIMMPVMDGIQMLNEIKNDVNTSHIPVVLLSAKYSIESQIEGLQYGADYYITKPFNNSFLIASIDNLIRQRRKLFESLVEKKTVLELSPQEPVIITSRDETFLKEVIKIVEDNMSNYDFNIDTVAEGMAMSRTTFYKKFKSLTNLTPVEFVRDMRLQRAKQYLDTGEHTISEVAYIVGFNNPKYFSTCFREKYNVSPSEYVKANLKI</sequence>
<proteinExistence type="predicted"/>
<dbReference type="EMBL" id="JAHSPG010000018">
    <property type="protein sequence ID" value="MBV4360384.1"/>
    <property type="molecule type" value="Genomic_DNA"/>
</dbReference>
<dbReference type="FunFam" id="3.30.565.10:FF:000037">
    <property type="entry name" value="Hybrid sensor histidine kinase/response regulator"/>
    <property type="match status" value="1"/>
</dbReference>
<dbReference type="Proteomes" id="UP000812270">
    <property type="component" value="Unassembled WGS sequence"/>
</dbReference>
<feature type="domain" description="Histidine kinase" evidence="15">
    <location>
        <begin position="944"/>
        <end position="1163"/>
    </location>
</feature>
<evidence type="ECO:0000259" key="16">
    <source>
        <dbReference type="PROSITE" id="PS50110"/>
    </source>
</evidence>
<evidence type="ECO:0000259" key="15">
    <source>
        <dbReference type="PROSITE" id="PS50109"/>
    </source>
</evidence>
<dbReference type="InterPro" id="IPR005467">
    <property type="entry name" value="His_kinase_dom"/>
</dbReference>
<evidence type="ECO:0000313" key="18">
    <source>
        <dbReference type="Proteomes" id="UP000812270"/>
    </source>
</evidence>
<dbReference type="SMART" id="SM00448">
    <property type="entry name" value="REC"/>
    <property type="match status" value="1"/>
</dbReference>
<dbReference type="Pfam" id="PF00512">
    <property type="entry name" value="HisKA"/>
    <property type="match status" value="1"/>
</dbReference>
<dbReference type="FunFam" id="2.60.40.10:FF:000791">
    <property type="entry name" value="Two-component system sensor histidine kinase/response regulator"/>
    <property type="match status" value="1"/>
</dbReference>
<dbReference type="Pfam" id="PF07495">
    <property type="entry name" value="Y_Y_Y"/>
    <property type="match status" value="1"/>
</dbReference>
<keyword evidence="8" id="KW-0902">Two-component regulatory system</keyword>
<reference evidence="17" key="1">
    <citation type="submission" date="2021-06" db="EMBL/GenBank/DDBJ databases">
        <authorList>
            <person name="Huq M.A."/>
        </authorList>
    </citation>
    <scope>NUCLEOTIDE SEQUENCE</scope>
    <source>
        <strain evidence="17">MAH-26</strain>
    </source>
</reference>
<feature type="domain" description="Response regulatory" evidence="16">
    <location>
        <begin position="1207"/>
        <end position="1322"/>
    </location>
</feature>
<evidence type="ECO:0000256" key="9">
    <source>
        <dbReference type="ARBA" id="ARBA00023015"/>
    </source>
</evidence>
<dbReference type="SMART" id="SM00342">
    <property type="entry name" value="HTH_ARAC"/>
    <property type="match status" value="1"/>
</dbReference>
<dbReference type="Pfam" id="PF07494">
    <property type="entry name" value="Reg_prop"/>
    <property type="match status" value="5"/>
</dbReference>
<feature type="modified residue" description="4-aspartylphosphate" evidence="12">
    <location>
        <position position="1255"/>
    </location>
</feature>
<dbReference type="Pfam" id="PF12833">
    <property type="entry name" value="HTH_18"/>
    <property type="match status" value="1"/>
</dbReference>
<gene>
    <name evidence="17" type="ORF">KTO63_24685</name>
</gene>
<name>A0A9E2SEQ3_9BACT</name>
<evidence type="ECO:0000256" key="10">
    <source>
        <dbReference type="ARBA" id="ARBA00023125"/>
    </source>
</evidence>
<keyword evidence="13" id="KW-0812">Transmembrane</keyword>
<dbReference type="CDD" id="cd17574">
    <property type="entry name" value="REC_OmpR"/>
    <property type="match status" value="1"/>
</dbReference>
<feature type="transmembrane region" description="Helical" evidence="13">
    <location>
        <begin position="897"/>
        <end position="915"/>
    </location>
</feature>
<dbReference type="InterPro" id="IPR011110">
    <property type="entry name" value="Reg_prop"/>
</dbReference>
<evidence type="ECO:0000256" key="7">
    <source>
        <dbReference type="ARBA" id="ARBA00022840"/>
    </source>
</evidence>
<dbReference type="InterPro" id="IPR001789">
    <property type="entry name" value="Sig_transdc_resp-reg_receiver"/>
</dbReference>
<evidence type="ECO:0000256" key="12">
    <source>
        <dbReference type="PROSITE-ProRule" id="PRU00169"/>
    </source>
</evidence>
<dbReference type="PROSITE" id="PS00041">
    <property type="entry name" value="HTH_ARAC_FAMILY_1"/>
    <property type="match status" value="1"/>
</dbReference>
<evidence type="ECO:0000256" key="1">
    <source>
        <dbReference type="ARBA" id="ARBA00000085"/>
    </source>
</evidence>
<dbReference type="GO" id="GO:0005524">
    <property type="term" value="F:ATP binding"/>
    <property type="evidence" value="ECO:0007669"/>
    <property type="project" value="UniProtKB-KW"/>
</dbReference>
<dbReference type="GO" id="GO:0003700">
    <property type="term" value="F:DNA-binding transcription factor activity"/>
    <property type="evidence" value="ECO:0007669"/>
    <property type="project" value="InterPro"/>
</dbReference>
<keyword evidence="13" id="KW-1133">Transmembrane helix</keyword>
<keyword evidence="9" id="KW-0805">Transcription regulation</keyword>
<evidence type="ECO:0000256" key="8">
    <source>
        <dbReference type="ARBA" id="ARBA00023012"/>
    </source>
</evidence>
<evidence type="ECO:0000256" key="11">
    <source>
        <dbReference type="ARBA" id="ARBA00023163"/>
    </source>
</evidence>
<keyword evidence="10" id="KW-0238">DNA-binding</keyword>
<comment type="catalytic activity">
    <reaction evidence="1">
        <text>ATP + protein L-histidine = ADP + protein N-phospho-L-histidine.</text>
        <dbReference type="EC" id="2.7.13.3"/>
    </reaction>
</comment>
<dbReference type="InterPro" id="IPR018060">
    <property type="entry name" value="HTH_AraC"/>
</dbReference>
<evidence type="ECO:0000256" key="3">
    <source>
        <dbReference type="ARBA" id="ARBA00022553"/>
    </source>
</evidence>
<dbReference type="PROSITE" id="PS01124">
    <property type="entry name" value="HTH_ARAC_FAMILY_2"/>
    <property type="match status" value="1"/>
</dbReference>
<evidence type="ECO:0000256" key="4">
    <source>
        <dbReference type="ARBA" id="ARBA00022679"/>
    </source>
</evidence>